<name>A0A3B3BID8_ORYME</name>
<dbReference type="OrthoDB" id="2333384at2759"/>
<dbReference type="InterPro" id="IPR011021">
    <property type="entry name" value="Arrestin-like_N"/>
</dbReference>
<dbReference type="InterPro" id="IPR011022">
    <property type="entry name" value="Arrestin_C-like"/>
</dbReference>
<dbReference type="KEGG" id="oml:112148363"/>
<sequence length="459" mass="50811">MNSTVKKLDVTYNPISERNTFTNGDFITGQVTLEIGKDCQIDSLFVKFKAKAEVMWTERHGQTTVVYHSKEKYFTLKQYFIRNQNAKEPQHVQLINQTTESYPRVVAPGIHVYPFCFQIPLQGIPSSFKGADGKIVFSLEAELSRSMRIDKKSTVTINFEAKPDPNTLPKIMTPLRDSKDKKMNVFTSGSVAMDVSLEKSGFYQGEGIKVVSFIQNNSSREIKPKYCIYRKHSFFAKGKRRVHTKDLIKEVGAPIPENTSETVKQVITVPHDALPSVLNCNIIKAEYRLRVYLDVKYASDPTIKFDIIVLPALQGSAHAPPPYSAAGFEPQAFGNSAPTPWNPVPGPLNPTLPPRNPAPPSWNPTPQPGYPAPPVWNPAPPAWHASPSGNLAQTPWNPAPPPGNPAPPQWNPAPPPGNPAPPQWNSASPQQSPPFGPSPPPYGTHQLYPTPNDFSQEKL</sequence>
<feature type="compositionally biased region" description="Pro residues" evidence="2">
    <location>
        <begin position="340"/>
        <end position="381"/>
    </location>
</feature>
<dbReference type="GeneID" id="112148363"/>
<dbReference type="InterPro" id="IPR014756">
    <property type="entry name" value="Ig_E-set"/>
</dbReference>
<dbReference type="STRING" id="30732.ENSOMEP00000004982"/>
<dbReference type="Gene3D" id="2.60.40.640">
    <property type="match status" value="2"/>
</dbReference>
<evidence type="ECO:0000259" key="3">
    <source>
        <dbReference type="SMART" id="SM01017"/>
    </source>
</evidence>
<dbReference type="PANTHER" id="PTHR11188">
    <property type="entry name" value="ARRESTIN DOMAIN CONTAINING PROTEIN"/>
    <property type="match status" value="1"/>
</dbReference>
<dbReference type="GeneTree" id="ENSGT00940000164012"/>
<dbReference type="InterPro" id="IPR014752">
    <property type="entry name" value="Arrestin-like_C"/>
</dbReference>
<organism evidence="4 5">
    <name type="scientific">Oryzias melastigma</name>
    <name type="common">Marine medaka</name>
    <dbReference type="NCBI Taxonomy" id="30732"/>
    <lineage>
        <taxon>Eukaryota</taxon>
        <taxon>Metazoa</taxon>
        <taxon>Chordata</taxon>
        <taxon>Craniata</taxon>
        <taxon>Vertebrata</taxon>
        <taxon>Euteleostomi</taxon>
        <taxon>Actinopterygii</taxon>
        <taxon>Neopterygii</taxon>
        <taxon>Teleostei</taxon>
        <taxon>Neoteleostei</taxon>
        <taxon>Acanthomorphata</taxon>
        <taxon>Ovalentaria</taxon>
        <taxon>Atherinomorphae</taxon>
        <taxon>Beloniformes</taxon>
        <taxon>Adrianichthyidae</taxon>
        <taxon>Oryziinae</taxon>
        <taxon>Oryzias</taxon>
    </lineage>
</organism>
<accession>A0A3B3BID8</accession>
<feature type="compositionally biased region" description="Pro residues" evidence="2">
    <location>
        <begin position="397"/>
        <end position="422"/>
    </location>
</feature>
<dbReference type="Proteomes" id="UP000261560">
    <property type="component" value="Unplaced"/>
</dbReference>
<reference evidence="4" key="1">
    <citation type="submission" date="2025-08" db="UniProtKB">
        <authorList>
            <consortium name="Ensembl"/>
        </authorList>
    </citation>
    <scope>IDENTIFICATION</scope>
</reference>
<dbReference type="Pfam" id="PF02752">
    <property type="entry name" value="Arrestin_C"/>
    <property type="match status" value="1"/>
</dbReference>
<reference evidence="4" key="2">
    <citation type="submission" date="2025-09" db="UniProtKB">
        <authorList>
            <consortium name="Ensembl"/>
        </authorList>
    </citation>
    <scope>IDENTIFICATION</scope>
</reference>
<evidence type="ECO:0000256" key="2">
    <source>
        <dbReference type="SAM" id="MobiDB-lite"/>
    </source>
</evidence>
<protein>
    <submittedName>
        <fullName evidence="4">Arrestin domain-containing protein 3-like</fullName>
    </submittedName>
</protein>
<dbReference type="GO" id="GO:0005886">
    <property type="term" value="C:plasma membrane"/>
    <property type="evidence" value="ECO:0007669"/>
    <property type="project" value="TreeGrafter"/>
</dbReference>
<feature type="domain" description="Arrestin C-terminal-like" evidence="3">
    <location>
        <begin position="187"/>
        <end position="321"/>
    </location>
</feature>
<feature type="region of interest" description="Disordered" evidence="2">
    <location>
        <begin position="329"/>
        <end position="459"/>
    </location>
</feature>
<dbReference type="Ensembl" id="ENSOMET00000008233.1">
    <property type="protein sequence ID" value="ENSOMEP00000004982.1"/>
    <property type="gene ID" value="ENSOMEG00000005993.1"/>
</dbReference>
<dbReference type="GO" id="GO:0015031">
    <property type="term" value="P:protein transport"/>
    <property type="evidence" value="ECO:0007669"/>
    <property type="project" value="TreeGrafter"/>
</dbReference>
<dbReference type="PANTHER" id="PTHR11188:SF135">
    <property type="entry name" value="ARRESTIN DOMAIN CONTAINING 3-LIKE-RELATED"/>
    <property type="match status" value="1"/>
</dbReference>
<evidence type="ECO:0000256" key="1">
    <source>
        <dbReference type="ARBA" id="ARBA00005298"/>
    </source>
</evidence>
<dbReference type="Pfam" id="PF00339">
    <property type="entry name" value="Arrestin_N"/>
    <property type="match status" value="1"/>
</dbReference>
<comment type="similarity">
    <text evidence="1">Belongs to the arrestin family.</text>
</comment>
<feature type="compositionally biased region" description="Pro residues" evidence="2">
    <location>
        <begin position="431"/>
        <end position="442"/>
    </location>
</feature>
<evidence type="ECO:0000313" key="4">
    <source>
        <dbReference type="Ensembl" id="ENSOMEP00000004982.1"/>
    </source>
</evidence>
<dbReference type="PaxDb" id="30732-ENSOMEP00000004982"/>
<dbReference type="SMART" id="SM01017">
    <property type="entry name" value="Arrestin_C"/>
    <property type="match status" value="1"/>
</dbReference>
<dbReference type="GO" id="GO:0005737">
    <property type="term" value="C:cytoplasm"/>
    <property type="evidence" value="ECO:0007669"/>
    <property type="project" value="TreeGrafter"/>
</dbReference>
<proteinExistence type="inferred from homology"/>
<dbReference type="SUPFAM" id="SSF81296">
    <property type="entry name" value="E set domains"/>
    <property type="match status" value="2"/>
</dbReference>
<dbReference type="GO" id="GO:0007399">
    <property type="term" value="P:nervous system development"/>
    <property type="evidence" value="ECO:0007669"/>
    <property type="project" value="UniProtKB-ARBA"/>
</dbReference>
<dbReference type="AlphaFoldDB" id="A0A3B3BID8"/>
<dbReference type="RefSeq" id="XP_024131212.1">
    <property type="nucleotide sequence ID" value="XM_024275444.2"/>
</dbReference>
<dbReference type="PRINTS" id="PR01217">
    <property type="entry name" value="PRICHEXTENSN"/>
</dbReference>
<evidence type="ECO:0000313" key="5">
    <source>
        <dbReference type="Proteomes" id="UP000261560"/>
    </source>
</evidence>
<dbReference type="InterPro" id="IPR050357">
    <property type="entry name" value="Arrestin_domain-protein"/>
</dbReference>
<feature type="compositionally biased region" description="Polar residues" evidence="2">
    <location>
        <begin position="447"/>
        <end position="459"/>
    </location>
</feature>
<keyword evidence="5" id="KW-1185">Reference proteome</keyword>